<evidence type="ECO:0000256" key="1">
    <source>
        <dbReference type="SAM" id="MobiDB-lite"/>
    </source>
</evidence>
<feature type="domain" description="Complex 1 LYR protein" evidence="2">
    <location>
        <begin position="71"/>
        <end position="128"/>
    </location>
</feature>
<dbReference type="CDD" id="cd20251">
    <property type="entry name" value="Complex1_LYR_SF"/>
    <property type="match status" value="1"/>
</dbReference>
<dbReference type="EMBL" id="JADXDR010000055">
    <property type="protein sequence ID" value="KAI7842162.1"/>
    <property type="molecule type" value="Genomic_DNA"/>
</dbReference>
<evidence type="ECO:0000259" key="2">
    <source>
        <dbReference type="Pfam" id="PF05347"/>
    </source>
</evidence>
<evidence type="ECO:0000313" key="3">
    <source>
        <dbReference type="EMBL" id="KAI7842162.1"/>
    </source>
</evidence>
<dbReference type="AlphaFoldDB" id="A0AAD5DQ47"/>
<gene>
    <name evidence="3" type="ORF">COHA_004185</name>
</gene>
<reference evidence="3" key="1">
    <citation type="submission" date="2020-11" db="EMBL/GenBank/DDBJ databases">
        <title>Chlorella ohadii genome sequencing and assembly.</title>
        <authorList>
            <person name="Murik O."/>
            <person name="Treves H."/>
            <person name="Kedem I."/>
            <person name="Shotland Y."/>
            <person name="Kaplan A."/>
        </authorList>
    </citation>
    <scope>NUCLEOTIDE SEQUENCE</scope>
    <source>
        <strain evidence="3">1</strain>
    </source>
</reference>
<sequence>MAQVPDLSQRPENLHQRLTSPDDEEVDPLLEQTGCARPYTVLEECLGDNDRDWTKCQKGGGSSMSGGANPAQVLLLYRRILKAAQRFPSIKRDAIIADIKAQFHEHKELTDPDKVRHELRVALRSLQELEQYAMAPSAEILAIPTQGRALTDPDKVRHELRVALRSLQELEQYAVMDSRASAELEVSLRGSCE</sequence>
<name>A0AAD5DQ47_9CHLO</name>
<comment type="caution">
    <text evidence="3">The sequence shown here is derived from an EMBL/GenBank/DDBJ whole genome shotgun (WGS) entry which is preliminary data.</text>
</comment>
<dbReference type="Proteomes" id="UP001205105">
    <property type="component" value="Unassembled WGS sequence"/>
</dbReference>
<evidence type="ECO:0000313" key="4">
    <source>
        <dbReference type="Proteomes" id="UP001205105"/>
    </source>
</evidence>
<proteinExistence type="predicted"/>
<organism evidence="3 4">
    <name type="scientific">Chlorella ohadii</name>
    <dbReference type="NCBI Taxonomy" id="2649997"/>
    <lineage>
        <taxon>Eukaryota</taxon>
        <taxon>Viridiplantae</taxon>
        <taxon>Chlorophyta</taxon>
        <taxon>core chlorophytes</taxon>
        <taxon>Trebouxiophyceae</taxon>
        <taxon>Chlorellales</taxon>
        <taxon>Chlorellaceae</taxon>
        <taxon>Chlorella clade</taxon>
        <taxon>Chlorella</taxon>
    </lineage>
</organism>
<dbReference type="InterPro" id="IPR008011">
    <property type="entry name" value="Complex1_LYR_dom"/>
</dbReference>
<keyword evidence="4" id="KW-1185">Reference proteome</keyword>
<protein>
    <recommendedName>
        <fullName evidence="2">Complex 1 LYR protein domain-containing protein</fullName>
    </recommendedName>
</protein>
<dbReference type="Pfam" id="PF05347">
    <property type="entry name" value="Complex1_LYR"/>
    <property type="match status" value="1"/>
</dbReference>
<accession>A0AAD5DQ47</accession>
<feature type="region of interest" description="Disordered" evidence="1">
    <location>
        <begin position="1"/>
        <end position="26"/>
    </location>
</feature>